<dbReference type="AlphaFoldDB" id="A0AB32VQ31"/>
<accession>A0AB32VQ31</accession>
<dbReference type="PANTHER" id="PTHR33528:SF14">
    <property type="entry name" value="SOLUTE CARRIER FAMILY 35 MEMBER A4"/>
    <property type="match status" value="1"/>
</dbReference>
<gene>
    <name evidence="2" type="primary">LOC108660481</name>
</gene>
<dbReference type="Pfam" id="PF15054">
    <property type="entry name" value="DUF4535"/>
    <property type="match status" value="1"/>
</dbReference>
<dbReference type="Gramene" id="Tc01v2_t032150.1">
    <property type="protein sequence ID" value="Tc01v2_p032150.1"/>
    <property type="gene ID" value="Tc01v2_g032150"/>
</dbReference>
<name>A0AB32VQ31_THECC</name>
<dbReference type="KEGG" id="tcc:108660481"/>
<evidence type="ECO:0000313" key="1">
    <source>
        <dbReference type="Proteomes" id="UP000694886"/>
    </source>
</evidence>
<dbReference type="InterPro" id="IPR027854">
    <property type="entry name" value="STMP1"/>
</dbReference>
<dbReference type="GeneID" id="108660481"/>
<protein>
    <submittedName>
        <fullName evidence="2">Uncharacterized protein LOC108660481</fullName>
    </submittedName>
</protein>
<dbReference type="Proteomes" id="UP000694886">
    <property type="component" value="Chromosome 1"/>
</dbReference>
<organism evidence="1 2">
    <name type="scientific">Theobroma cacao</name>
    <name type="common">Cacao</name>
    <name type="synonym">Cocoa</name>
    <dbReference type="NCBI Taxonomy" id="3641"/>
    <lineage>
        <taxon>Eukaryota</taxon>
        <taxon>Viridiplantae</taxon>
        <taxon>Streptophyta</taxon>
        <taxon>Embryophyta</taxon>
        <taxon>Tracheophyta</taxon>
        <taxon>Spermatophyta</taxon>
        <taxon>Magnoliopsida</taxon>
        <taxon>eudicotyledons</taxon>
        <taxon>Gunneridae</taxon>
        <taxon>Pentapetalae</taxon>
        <taxon>rosids</taxon>
        <taxon>malvids</taxon>
        <taxon>Malvales</taxon>
        <taxon>Malvaceae</taxon>
        <taxon>Byttnerioideae</taxon>
        <taxon>Theobroma</taxon>
    </lineage>
</organism>
<dbReference type="PANTHER" id="PTHR33528">
    <property type="entry name" value="OS07G0239500 PROTEIN"/>
    <property type="match status" value="1"/>
</dbReference>
<proteinExistence type="predicted"/>
<evidence type="ECO:0000313" key="2">
    <source>
        <dbReference type="RefSeq" id="XP_017969377.1"/>
    </source>
</evidence>
<sequence length="65" mass="7061">MGIIRTAFSVMAGTLFGVYLAQNYNVPNIGKLANTGFVIAKHVEENYRKPRASTRIDDDDGGASK</sequence>
<reference evidence="2" key="2">
    <citation type="submission" date="2025-08" db="UniProtKB">
        <authorList>
            <consortium name="RefSeq"/>
        </authorList>
    </citation>
    <scope>IDENTIFICATION</scope>
</reference>
<dbReference type="RefSeq" id="XP_017969377.1">
    <property type="nucleotide sequence ID" value="XM_018113888.1"/>
</dbReference>
<reference evidence="1" key="1">
    <citation type="journal article" date="1997" name="Nucleic Acids Res.">
        <title>tRNAscan-SE: a program for improved detection of transfer RNA genes in genomic sequence.</title>
        <authorList>
            <person name="Lowe T.M."/>
            <person name="Eddy S.R."/>
        </authorList>
    </citation>
    <scope>NUCLEOTIDE SEQUENCE [LARGE SCALE GENOMIC DNA]</scope>
    <source>
        <strain evidence="1">r\B97-61/B2</strain>
    </source>
</reference>